<name>A0A2K9EEY3_9FIRM</name>
<dbReference type="InterPro" id="IPR025657">
    <property type="entry name" value="RadC_JAB"/>
</dbReference>
<dbReference type="InterPro" id="IPR001405">
    <property type="entry name" value="UPF0758"/>
</dbReference>
<dbReference type="InterPro" id="IPR037518">
    <property type="entry name" value="MPN"/>
</dbReference>
<feature type="domain" description="MPN" evidence="8">
    <location>
        <begin position="99"/>
        <end position="221"/>
    </location>
</feature>
<proteinExistence type="inferred from homology"/>
<sequence length="223" mass="25169">MHTGHRKRLKKRFLEEGLDSFEPHQVLELLLFFSIPRRDTNEIAHRLLKRFGSLSGVFEADIKDLMEVNGIGENSAFLISMIPQLSRRYLNDRWRDKPQLNSSSKAGNYAVSLFAGRTYEVFYVICLDAQNRVNYAALVHEGTINEAPIYPRIIVETALRHKANSVILAHNHPGGSLNPSRGDVEATKVIKNALESISIKVVDHIIVCGEKYVSFAERGLLSI</sequence>
<evidence type="ECO:0000313" key="10">
    <source>
        <dbReference type="EMBL" id="PQQ67662.1"/>
    </source>
</evidence>
<evidence type="ECO:0000256" key="5">
    <source>
        <dbReference type="ARBA" id="ARBA00022833"/>
    </source>
</evidence>
<dbReference type="Proteomes" id="UP000233534">
    <property type="component" value="Chromosome"/>
</dbReference>
<keyword evidence="11" id="KW-1185">Reference proteome</keyword>
<dbReference type="NCBIfam" id="NF000642">
    <property type="entry name" value="PRK00024.1"/>
    <property type="match status" value="1"/>
</dbReference>
<dbReference type="Gene3D" id="3.40.140.10">
    <property type="entry name" value="Cytidine Deaminase, domain 2"/>
    <property type="match status" value="1"/>
</dbReference>
<dbReference type="GO" id="GO:0008237">
    <property type="term" value="F:metallopeptidase activity"/>
    <property type="evidence" value="ECO:0007669"/>
    <property type="project" value="UniProtKB-KW"/>
</dbReference>
<evidence type="ECO:0000256" key="6">
    <source>
        <dbReference type="ARBA" id="ARBA00023049"/>
    </source>
</evidence>
<reference evidence="9 11" key="1">
    <citation type="submission" date="2017-12" db="EMBL/GenBank/DDBJ databases">
        <title>Complete genome sequence of Herbivorax saccincola GGR1, a novel Cellulosome-producing hydrolytic bacterium in a thermophilic biogas plant, established by Illumina and Nanopore MinION sequencing.</title>
        <authorList>
            <person name="Pechtl A."/>
            <person name="Ruckert C."/>
            <person name="Koeck D.E."/>
            <person name="Maus I."/>
            <person name="Winkler A."/>
            <person name="Kalinowski J."/>
            <person name="Puhler A."/>
            <person name="Schwarz W.W."/>
            <person name="Zverlov V.V."/>
            <person name="Schluter A."/>
            <person name="Liebl W."/>
        </authorList>
    </citation>
    <scope>NUCLEOTIDE SEQUENCE [LARGE SCALE GENOMIC DNA]</scope>
    <source>
        <strain evidence="9">GGR1</strain>
        <strain evidence="11">SR1</strain>
    </source>
</reference>
<dbReference type="EMBL" id="NEMB01000003">
    <property type="protein sequence ID" value="PQQ67662.1"/>
    <property type="molecule type" value="Genomic_DNA"/>
</dbReference>
<keyword evidence="6" id="KW-0482">Metalloprotease</keyword>
<evidence type="ECO:0000256" key="2">
    <source>
        <dbReference type="ARBA" id="ARBA00022670"/>
    </source>
</evidence>
<dbReference type="Pfam" id="PF20582">
    <property type="entry name" value="UPF0758_N"/>
    <property type="match status" value="1"/>
</dbReference>
<keyword evidence="2" id="KW-0645">Protease</keyword>
<dbReference type="OrthoDB" id="9804482at2"/>
<evidence type="ECO:0000256" key="4">
    <source>
        <dbReference type="ARBA" id="ARBA00022801"/>
    </source>
</evidence>
<dbReference type="EMBL" id="CP025197">
    <property type="protein sequence ID" value="AUG57775.1"/>
    <property type="molecule type" value="Genomic_DNA"/>
</dbReference>
<evidence type="ECO:0000313" key="11">
    <source>
        <dbReference type="Proteomes" id="UP000233534"/>
    </source>
</evidence>
<reference evidence="10 12" key="2">
    <citation type="journal article" date="2018" name="Syst. Appl. Microbiol.">
        <title>Characterization and high-quality draft genome sequence of Herbivorax saccincola A7, an anaerobic, alkaliphilic, thermophilic, cellulolytic, and xylanolytic bacterium.</title>
        <authorList>
            <person name="Aikawa S."/>
            <person name="Baramee S."/>
            <person name="Sermsathanaswadi J."/>
            <person name="Thianheng P."/>
            <person name="Tachaapaikoon C."/>
            <person name="Shikata A."/>
            <person name="Waeonukul R."/>
            <person name="Pason P."/>
            <person name="Ratanakhanokchai K."/>
            <person name="Kosugi A."/>
        </authorList>
    </citation>
    <scope>NUCLEOTIDE SEQUENCE [LARGE SCALE GENOMIC DNA]</scope>
    <source>
        <strain evidence="10 12">A7</strain>
    </source>
</reference>
<evidence type="ECO:0000313" key="12">
    <source>
        <dbReference type="Proteomes" id="UP000239720"/>
    </source>
</evidence>
<organism evidence="9 11">
    <name type="scientific">Acetivibrio saccincola</name>
    <dbReference type="NCBI Taxonomy" id="1677857"/>
    <lineage>
        <taxon>Bacteria</taxon>
        <taxon>Bacillati</taxon>
        <taxon>Bacillota</taxon>
        <taxon>Clostridia</taxon>
        <taxon>Eubacteriales</taxon>
        <taxon>Oscillospiraceae</taxon>
        <taxon>Acetivibrio</taxon>
    </lineage>
</organism>
<keyword evidence="5" id="KW-0862">Zinc</keyword>
<keyword evidence="4" id="KW-0378">Hydrolase</keyword>
<dbReference type="KEGG" id="hsc:HVS_09355"/>
<dbReference type="GO" id="GO:0046872">
    <property type="term" value="F:metal ion binding"/>
    <property type="evidence" value="ECO:0007669"/>
    <property type="project" value="UniProtKB-KW"/>
</dbReference>
<protein>
    <recommendedName>
        <fullName evidence="8">MPN domain-containing protein</fullName>
    </recommendedName>
</protein>
<evidence type="ECO:0000259" key="8">
    <source>
        <dbReference type="PROSITE" id="PS50249"/>
    </source>
</evidence>
<dbReference type="AlphaFoldDB" id="A0A2K9EEY3"/>
<evidence type="ECO:0000256" key="3">
    <source>
        <dbReference type="ARBA" id="ARBA00022723"/>
    </source>
</evidence>
<evidence type="ECO:0000256" key="1">
    <source>
        <dbReference type="ARBA" id="ARBA00010243"/>
    </source>
</evidence>
<dbReference type="CDD" id="cd08071">
    <property type="entry name" value="MPN_DUF2466"/>
    <property type="match status" value="1"/>
</dbReference>
<comment type="similarity">
    <text evidence="1 7">Belongs to the UPF0758 family.</text>
</comment>
<dbReference type="InterPro" id="IPR010994">
    <property type="entry name" value="RuvA_2-like"/>
</dbReference>
<dbReference type="Gene3D" id="1.10.150.20">
    <property type="entry name" value="5' to 3' exonuclease, C-terminal subdomain"/>
    <property type="match status" value="1"/>
</dbReference>
<dbReference type="PANTHER" id="PTHR30471:SF3">
    <property type="entry name" value="UPF0758 PROTEIN YEES-RELATED"/>
    <property type="match status" value="1"/>
</dbReference>
<dbReference type="PROSITE" id="PS50249">
    <property type="entry name" value="MPN"/>
    <property type="match status" value="1"/>
</dbReference>
<dbReference type="PANTHER" id="PTHR30471">
    <property type="entry name" value="DNA REPAIR PROTEIN RADC"/>
    <property type="match status" value="1"/>
</dbReference>
<gene>
    <name evidence="10" type="ORF">B9R14_13485</name>
    <name evidence="9" type="ORF">HVS_09355</name>
</gene>
<dbReference type="InterPro" id="IPR046778">
    <property type="entry name" value="UPF0758_N"/>
</dbReference>
<dbReference type="NCBIfam" id="TIGR00608">
    <property type="entry name" value="radc"/>
    <property type="match status" value="1"/>
</dbReference>
<evidence type="ECO:0000313" key="9">
    <source>
        <dbReference type="EMBL" id="AUG57775.1"/>
    </source>
</evidence>
<dbReference type="RefSeq" id="WP_101301526.1">
    <property type="nucleotide sequence ID" value="NZ_CP025197.1"/>
</dbReference>
<accession>A0A2K9EEY3</accession>
<evidence type="ECO:0000256" key="7">
    <source>
        <dbReference type="RuleBase" id="RU003797"/>
    </source>
</evidence>
<dbReference type="Pfam" id="PF04002">
    <property type="entry name" value="RadC"/>
    <property type="match status" value="1"/>
</dbReference>
<keyword evidence="3" id="KW-0479">Metal-binding</keyword>
<dbReference type="GO" id="GO:0006508">
    <property type="term" value="P:proteolysis"/>
    <property type="evidence" value="ECO:0007669"/>
    <property type="project" value="UniProtKB-KW"/>
</dbReference>
<dbReference type="Proteomes" id="UP000239720">
    <property type="component" value="Unassembled WGS sequence"/>
</dbReference>
<dbReference type="SUPFAM" id="SSF47781">
    <property type="entry name" value="RuvA domain 2-like"/>
    <property type="match status" value="1"/>
</dbReference>